<dbReference type="GO" id="GO:0015920">
    <property type="term" value="P:lipopolysaccharide transport"/>
    <property type="evidence" value="ECO:0007669"/>
    <property type="project" value="TreeGrafter"/>
</dbReference>
<keyword evidence="3" id="KW-0472">Membrane</keyword>
<evidence type="ECO:0000256" key="2">
    <source>
        <dbReference type="ARBA" id="ARBA00022448"/>
    </source>
</evidence>
<evidence type="ECO:0000256" key="3">
    <source>
        <dbReference type="SAM" id="Phobius"/>
    </source>
</evidence>
<keyword evidence="3" id="KW-1133">Transmembrane helix</keyword>
<keyword evidence="2" id="KW-0813">Transport</keyword>
<dbReference type="OrthoDB" id="4186295at2"/>
<evidence type="ECO:0000259" key="4">
    <source>
        <dbReference type="PROSITE" id="PS51012"/>
    </source>
</evidence>
<feature type="domain" description="ABC transmembrane type-2" evidence="4">
    <location>
        <begin position="64"/>
        <end position="287"/>
    </location>
</feature>
<feature type="transmembrane region" description="Helical" evidence="3">
    <location>
        <begin position="176"/>
        <end position="200"/>
    </location>
</feature>
<accession>A0A2N3YK49</accession>
<dbReference type="Proteomes" id="UP000233781">
    <property type="component" value="Unassembled WGS sequence"/>
</dbReference>
<feature type="transmembrane region" description="Helical" evidence="3">
    <location>
        <begin position="142"/>
        <end position="164"/>
    </location>
</feature>
<sequence>MSSEQVVHDREVENEFTTTHHVYVPHRGGLPPVVPYLRELWRRKEFATELSRATMRGANTTTFFGQLWLVINPLLLAGVYFLLVFILAGGHKGMDFFAQLCAGLFIFYFVAGSMSSGASSVVGGGKLLLNTAFPRLLMPFSAVRTAFFRYLPTLVVLFVFELIAGTRFGWGTLAALPFLFLIIVFALGVGSFFATVQVYFRDTTSFLPYFNRIWLYLSPILWTIDDVPARFQKHIEVVSYLNPLYSLIGGYLEALQHNTVPSLTTWLLAIFWAGLSMAVGSFYFMSREREFAVRI</sequence>
<dbReference type="PANTHER" id="PTHR30413:SF10">
    <property type="entry name" value="CAPSULE POLYSACCHARIDE EXPORT INNER-MEMBRANE PROTEIN CTRC"/>
    <property type="match status" value="1"/>
</dbReference>
<gene>
    <name evidence="5" type="ORF">ATL31_2068</name>
</gene>
<dbReference type="RefSeq" id="WP_101395684.1">
    <property type="nucleotide sequence ID" value="NZ_PJNE01000001.1"/>
</dbReference>
<keyword evidence="3" id="KW-0812">Transmembrane</keyword>
<comment type="similarity">
    <text evidence="1">Belongs to the ABC-2 integral membrane protein family.</text>
</comment>
<feature type="transmembrane region" description="Helical" evidence="3">
    <location>
        <begin position="266"/>
        <end position="285"/>
    </location>
</feature>
<proteinExistence type="inferred from homology"/>
<feature type="transmembrane region" description="Helical" evidence="3">
    <location>
        <begin position="67"/>
        <end position="88"/>
    </location>
</feature>
<comment type="caution">
    <text evidence="5">The sequence shown here is derived from an EMBL/GenBank/DDBJ whole genome shotgun (WGS) entry which is preliminary data.</text>
</comment>
<dbReference type="InterPro" id="IPR047817">
    <property type="entry name" value="ABC2_TM_bact-type"/>
</dbReference>
<evidence type="ECO:0000313" key="6">
    <source>
        <dbReference type="Proteomes" id="UP000233781"/>
    </source>
</evidence>
<dbReference type="PROSITE" id="PS51012">
    <property type="entry name" value="ABC_TM2"/>
    <property type="match status" value="1"/>
</dbReference>
<evidence type="ECO:0000313" key="5">
    <source>
        <dbReference type="EMBL" id="PKW27230.1"/>
    </source>
</evidence>
<feature type="transmembrane region" description="Helical" evidence="3">
    <location>
        <begin position="100"/>
        <end position="122"/>
    </location>
</feature>
<dbReference type="EMBL" id="PJNE01000001">
    <property type="protein sequence ID" value="PKW27230.1"/>
    <property type="molecule type" value="Genomic_DNA"/>
</dbReference>
<evidence type="ECO:0000256" key="1">
    <source>
        <dbReference type="ARBA" id="ARBA00007783"/>
    </source>
</evidence>
<keyword evidence="6" id="KW-1185">Reference proteome</keyword>
<feature type="transmembrane region" description="Helical" evidence="3">
    <location>
        <begin position="206"/>
        <end position="225"/>
    </location>
</feature>
<dbReference type="AlphaFoldDB" id="A0A2N3YK49"/>
<dbReference type="PANTHER" id="PTHR30413">
    <property type="entry name" value="INNER MEMBRANE TRANSPORT PERMEASE"/>
    <property type="match status" value="1"/>
</dbReference>
<reference evidence="5 6" key="1">
    <citation type="submission" date="2017-12" db="EMBL/GenBank/DDBJ databases">
        <title>Sequencing the genomes of 1000 Actinobacteria strains.</title>
        <authorList>
            <person name="Klenk H.-P."/>
        </authorList>
    </citation>
    <scope>NUCLEOTIDE SEQUENCE [LARGE SCALE GENOMIC DNA]</scope>
    <source>
        <strain evidence="5 6">DSM 12806</strain>
    </source>
</reference>
<protein>
    <submittedName>
        <fullName evidence="5">Teichoic acid transport system permease protein</fullName>
    </submittedName>
</protein>
<organism evidence="5 6">
    <name type="scientific">Phycicoccus duodecadis</name>
    <dbReference type="NCBI Taxonomy" id="173053"/>
    <lineage>
        <taxon>Bacteria</taxon>
        <taxon>Bacillati</taxon>
        <taxon>Actinomycetota</taxon>
        <taxon>Actinomycetes</taxon>
        <taxon>Micrococcales</taxon>
        <taxon>Intrasporangiaceae</taxon>
        <taxon>Phycicoccus</taxon>
    </lineage>
</organism>
<name>A0A2N3YK49_9MICO</name>